<gene>
    <name evidence="1" type="ORF">C7378_2409</name>
</gene>
<sequence>MAGETRLTVSDDGYTIDYTALSPRLAGAKAFIETLTRSYGEGAALRQSGYNGATSIVVVVAPAVSSSRRSRA</sequence>
<dbReference type="Proteomes" id="UP000295210">
    <property type="component" value="Unassembled WGS sequence"/>
</dbReference>
<organism evidence="1 2">
    <name type="scientific">Acidipila rosea</name>
    <dbReference type="NCBI Taxonomy" id="768535"/>
    <lineage>
        <taxon>Bacteria</taxon>
        <taxon>Pseudomonadati</taxon>
        <taxon>Acidobacteriota</taxon>
        <taxon>Terriglobia</taxon>
        <taxon>Terriglobales</taxon>
        <taxon>Acidobacteriaceae</taxon>
        <taxon>Acidipila</taxon>
    </lineage>
</organism>
<proteinExistence type="predicted"/>
<comment type="caution">
    <text evidence="1">The sequence shown here is derived from an EMBL/GenBank/DDBJ whole genome shotgun (WGS) entry which is preliminary data.</text>
</comment>
<reference evidence="1 2" key="1">
    <citation type="submission" date="2019-03" db="EMBL/GenBank/DDBJ databases">
        <title>Genomic Encyclopedia of Type Strains, Phase IV (KMG-IV): sequencing the most valuable type-strain genomes for metagenomic binning, comparative biology and taxonomic classification.</title>
        <authorList>
            <person name="Goeker M."/>
        </authorList>
    </citation>
    <scope>NUCLEOTIDE SEQUENCE [LARGE SCALE GENOMIC DNA]</scope>
    <source>
        <strain evidence="1 2">DSM 103428</strain>
    </source>
</reference>
<evidence type="ECO:0000313" key="2">
    <source>
        <dbReference type="Proteomes" id="UP000295210"/>
    </source>
</evidence>
<dbReference type="AlphaFoldDB" id="A0A4R1L6J2"/>
<dbReference type="EMBL" id="SMGK01000003">
    <property type="protein sequence ID" value="TCK72817.1"/>
    <property type="molecule type" value="Genomic_DNA"/>
</dbReference>
<keyword evidence="2" id="KW-1185">Reference proteome</keyword>
<name>A0A4R1L6J2_9BACT</name>
<protein>
    <submittedName>
        <fullName evidence="1">Uncharacterized protein</fullName>
    </submittedName>
</protein>
<accession>A0A4R1L6J2</accession>
<evidence type="ECO:0000313" key="1">
    <source>
        <dbReference type="EMBL" id="TCK72817.1"/>
    </source>
</evidence>